<evidence type="ECO:0000313" key="2">
    <source>
        <dbReference type="EMBL" id="AWP07994.1"/>
    </source>
</evidence>
<dbReference type="EMBL" id="CP026252">
    <property type="protein sequence ID" value="AWP07994.1"/>
    <property type="molecule type" value="Genomic_DNA"/>
</dbReference>
<gene>
    <name evidence="2" type="ORF">SMAX5B_005117</name>
</gene>
<evidence type="ECO:0000313" key="3">
    <source>
        <dbReference type="Proteomes" id="UP000246464"/>
    </source>
</evidence>
<evidence type="ECO:0000256" key="1">
    <source>
        <dbReference type="SAM" id="MobiDB-lite"/>
    </source>
</evidence>
<name>A0A2U9BUV8_SCOMX</name>
<sequence length="69" mass="6731">MGAAALFAQSSLLPVSLHTETRVSGGSSGFDRRASAPTGGVDGPSGSQWGAEGGGAGQEGLSLTLWLGN</sequence>
<protein>
    <submittedName>
        <fullName evidence="2">Uncharacterized protein</fullName>
    </submittedName>
</protein>
<accession>A0A2U9BUV8</accession>
<dbReference type="AlphaFoldDB" id="A0A2U9BUV8"/>
<reference evidence="2 3" key="1">
    <citation type="submission" date="2017-12" db="EMBL/GenBank/DDBJ databases">
        <title>Integrating genomic resources of turbot (Scophthalmus maximus) in depth evaluation of genetic and physical mapping variation across individuals.</title>
        <authorList>
            <person name="Martinez P."/>
        </authorList>
    </citation>
    <scope>NUCLEOTIDE SEQUENCE [LARGE SCALE GENOMIC DNA]</scope>
</reference>
<organism evidence="2 3">
    <name type="scientific">Scophthalmus maximus</name>
    <name type="common">Turbot</name>
    <name type="synonym">Psetta maxima</name>
    <dbReference type="NCBI Taxonomy" id="52904"/>
    <lineage>
        <taxon>Eukaryota</taxon>
        <taxon>Metazoa</taxon>
        <taxon>Chordata</taxon>
        <taxon>Craniata</taxon>
        <taxon>Vertebrata</taxon>
        <taxon>Euteleostomi</taxon>
        <taxon>Actinopterygii</taxon>
        <taxon>Neopterygii</taxon>
        <taxon>Teleostei</taxon>
        <taxon>Neoteleostei</taxon>
        <taxon>Acanthomorphata</taxon>
        <taxon>Carangaria</taxon>
        <taxon>Pleuronectiformes</taxon>
        <taxon>Pleuronectoidei</taxon>
        <taxon>Scophthalmidae</taxon>
        <taxon>Scophthalmus</taxon>
    </lineage>
</organism>
<feature type="region of interest" description="Disordered" evidence="1">
    <location>
        <begin position="21"/>
        <end position="59"/>
    </location>
</feature>
<proteinExistence type="predicted"/>
<dbReference type="Proteomes" id="UP000246464">
    <property type="component" value="Chromosome 10"/>
</dbReference>
<keyword evidence="3" id="KW-1185">Reference proteome</keyword>